<accession>A0A2U8JQ79</accession>
<dbReference type="InterPro" id="IPR000605">
    <property type="entry name" value="Helicase_SF3_ssDNA/RNA_vir"/>
</dbReference>
<evidence type="ECO:0000256" key="4">
    <source>
        <dbReference type="ARBA" id="ARBA00022695"/>
    </source>
</evidence>
<keyword evidence="8" id="KW-0067">ATP-binding</keyword>
<evidence type="ECO:0000256" key="10">
    <source>
        <dbReference type="SAM" id="MobiDB-lite"/>
    </source>
</evidence>
<feature type="domain" description="SF3 helicase" evidence="13">
    <location>
        <begin position="494"/>
        <end position="675"/>
    </location>
</feature>
<feature type="transmembrane region" description="Helical" evidence="11">
    <location>
        <begin position="959"/>
        <end position="980"/>
    </location>
</feature>
<evidence type="ECO:0000259" key="12">
    <source>
        <dbReference type="PROSITE" id="PS50507"/>
    </source>
</evidence>
<feature type="compositionally biased region" description="Polar residues" evidence="10">
    <location>
        <begin position="1156"/>
        <end position="1167"/>
    </location>
</feature>
<dbReference type="InterPro" id="IPR001205">
    <property type="entry name" value="RNA-dir_pol_C"/>
</dbReference>
<evidence type="ECO:0000256" key="9">
    <source>
        <dbReference type="ARBA" id="ARBA00022953"/>
    </source>
</evidence>
<keyword evidence="5" id="KW-0547">Nucleotide-binding</keyword>
<keyword evidence="3" id="KW-0808">Transferase</keyword>
<dbReference type="GO" id="GO:0005524">
    <property type="term" value="F:ATP binding"/>
    <property type="evidence" value="ECO:0007669"/>
    <property type="project" value="UniProtKB-KW"/>
</dbReference>
<dbReference type="InterPro" id="IPR014759">
    <property type="entry name" value="Helicase_SF3_ssRNA_vir"/>
</dbReference>
<feature type="region of interest" description="Disordered" evidence="10">
    <location>
        <begin position="1156"/>
        <end position="1201"/>
    </location>
</feature>
<dbReference type="SUPFAM" id="SSF56672">
    <property type="entry name" value="DNA/RNA polymerases"/>
    <property type="match status" value="1"/>
</dbReference>
<feature type="region of interest" description="Disordered" evidence="10">
    <location>
        <begin position="739"/>
        <end position="777"/>
    </location>
</feature>
<feature type="compositionally biased region" description="Polar residues" evidence="10">
    <location>
        <begin position="739"/>
        <end position="755"/>
    </location>
</feature>
<evidence type="ECO:0000256" key="2">
    <source>
        <dbReference type="ARBA" id="ARBA00022670"/>
    </source>
</evidence>
<dbReference type="InterPro" id="IPR007094">
    <property type="entry name" value="RNA-dir_pol_PSvirus"/>
</dbReference>
<dbReference type="InterPro" id="IPR043128">
    <property type="entry name" value="Rev_trsase/Diguanyl_cyclase"/>
</dbReference>
<keyword evidence="11" id="KW-1133">Transmembrane helix</keyword>
<evidence type="ECO:0000256" key="3">
    <source>
        <dbReference type="ARBA" id="ARBA00022679"/>
    </source>
</evidence>
<evidence type="ECO:0000313" key="15">
    <source>
        <dbReference type="EMBL" id="AWK77854.1"/>
    </source>
</evidence>
<keyword evidence="9" id="KW-0693">Viral RNA replication</keyword>
<dbReference type="Pfam" id="PF00680">
    <property type="entry name" value="RdRP_1"/>
    <property type="match status" value="1"/>
</dbReference>
<evidence type="ECO:0000259" key="14">
    <source>
        <dbReference type="PROSITE" id="PS51874"/>
    </source>
</evidence>
<keyword evidence="4" id="KW-0548">Nucleotidyltransferase</keyword>
<dbReference type="GO" id="GO:0039694">
    <property type="term" value="P:viral RNA genome replication"/>
    <property type="evidence" value="ECO:0007669"/>
    <property type="project" value="InterPro"/>
</dbReference>
<evidence type="ECO:0000256" key="8">
    <source>
        <dbReference type="ARBA" id="ARBA00022840"/>
    </source>
</evidence>
<feature type="domain" description="Peptidase C3" evidence="14">
    <location>
        <begin position="1299"/>
        <end position="1522"/>
    </location>
</feature>
<evidence type="ECO:0000256" key="1">
    <source>
        <dbReference type="ARBA" id="ARBA00022484"/>
    </source>
</evidence>
<feature type="compositionally biased region" description="Polar residues" evidence="10">
    <location>
        <begin position="1175"/>
        <end position="1187"/>
    </location>
</feature>
<dbReference type="GO" id="GO:0006351">
    <property type="term" value="P:DNA-templated transcription"/>
    <property type="evidence" value="ECO:0007669"/>
    <property type="project" value="InterPro"/>
</dbReference>
<evidence type="ECO:0000256" key="7">
    <source>
        <dbReference type="ARBA" id="ARBA00022807"/>
    </source>
</evidence>
<dbReference type="GO" id="GO:0003724">
    <property type="term" value="F:RNA helicase activity"/>
    <property type="evidence" value="ECO:0007669"/>
    <property type="project" value="InterPro"/>
</dbReference>
<feature type="transmembrane region" description="Helical" evidence="11">
    <location>
        <begin position="1335"/>
        <end position="1356"/>
    </location>
</feature>
<dbReference type="GO" id="GO:0004197">
    <property type="term" value="F:cysteine-type endopeptidase activity"/>
    <property type="evidence" value="ECO:0007669"/>
    <property type="project" value="InterPro"/>
</dbReference>
<organism evidence="15">
    <name type="scientific">Bundaberg bee virus 1</name>
    <dbReference type="NCBI Taxonomy" id="2201284"/>
    <lineage>
        <taxon>Viruses</taxon>
        <taxon>Riboviria</taxon>
        <taxon>Orthornavirae</taxon>
        <taxon>Pisuviricota</taxon>
        <taxon>Pisoniviricetes</taxon>
        <taxon>Picornavirales</taxon>
    </lineage>
</organism>
<dbReference type="EMBL" id="MG995701">
    <property type="protein sequence ID" value="AWK77854.1"/>
    <property type="molecule type" value="Genomic_RNA"/>
</dbReference>
<dbReference type="GO" id="GO:0003968">
    <property type="term" value="F:RNA-directed RNA polymerase activity"/>
    <property type="evidence" value="ECO:0007669"/>
    <property type="project" value="UniProtKB-KW"/>
</dbReference>
<dbReference type="PROSITE" id="PS50507">
    <property type="entry name" value="RDRP_SSRNA_POS"/>
    <property type="match status" value="1"/>
</dbReference>
<dbReference type="InterPro" id="IPR044067">
    <property type="entry name" value="PCV_3C_PRO"/>
</dbReference>
<dbReference type="InterPro" id="IPR043502">
    <property type="entry name" value="DNA/RNA_pol_sf"/>
</dbReference>
<name>A0A2U8JQ79_9VIRU</name>
<dbReference type="InterPro" id="IPR009003">
    <property type="entry name" value="Peptidase_S1_PA"/>
</dbReference>
<dbReference type="SUPFAM" id="SSF50494">
    <property type="entry name" value="Trypsin-like serine proteases"/>
    <property type="match status" value="1"/>
</dbReference>
<sequence length="2106" mass="241799">MSTDSSTQTNDIKGCTPECHAHSLKEIERRWRNVCPISTTRTTSTIDSFENQHVHVSVSSSESDDECLKIHRDFIWPSTNSFVPSFVQNSNQNLHEAAAAFCEKVRGTIISRADYSTHLHQYFRLSPFQQTKLFNYSTIVDLKDIYLMAFDEDFTYKNVIDRIGCRHIFTAFRSMNRPNFQSTVMDSAYALRWKEKFTLNWKCETSFMKFMKSQPSIFDANYKLYWLWLNDVHNIPFVMYATDDRITAQVGVEVNIPQLADLVSVLDKLSSTFASIVKPDVMDTMKARVATLVTSMYNIIRWCSSKLSTQDLIVNLISSLITLFPTQKIMDCVNYIFRGVTAQSGLQISSQAAIKALFVCFFLVITSQLPGKNTIDGFIVRVKNIPQALKSIAQFHEMVDPIAKECVLFVEEHVMKLDVSASRVKTIDDVTKFSERVAELAEMHKRRQINKDPALAKEAGRLHYDAVRLLGRCINMNYDRTSIEFLRSLLPTTYKISESALASGADMNKIRRKPIVIWLAGQSQIGKTTLIMKLIQDIEKHSSTYFRENGELPHDWEKEIFTCCPENEYMDGYHGQNWVTMDEFNQMRDSVANPSAENFILLRAISQFPYLLHMAALHEKPNSYMSSHGFILTSNSTNIQPESIKTKEAITNRISCPYRMEVREEYRLYFDNNRKYKLDVGKVMRDFGTYTTECYYFVEFDPYTEQDLPGFYTYEQVLWRMIDVYDRETTNFTEYSSFLDNNRSQPLPPRNNSAVYTPPPSSLDSSSSDDEPRRPARRNDYLREWRKAYKPNGPTRNDFSDSPGLKYAHRALAQTGKEEFYDAESYESDIEDDFDVRDYVPSPFWTMPYEVTWRTLSAPFVAFEQVCQRNSRIAKWIPNFVRKITGNVCDEFYLAPAGYTRVYNHSAIKTEPLSKSISAFAQTSIFLTDSECDRVARHVSSFRVWAVNRLKILKETASFYLPGFMCTVVSAAVVLGLGLMKYKQIKKFINPREDKTFVPKLSEAESCYLNGCNCDDCRDADEQEYLPHYLFWNVPCKCYVDYCNKQSITDKQRFVMITSQNSPPTYAYHPQLRAQLASFANQCICNECPLCEGEECLCKGLARSRGVIIGEDDLVDRVGAYAIMQKRLQEYNERQIQISSDISGPQQKINEQNRIRTQFQDNSGQSQRPKEQTRIRTQFQDNSGQSQRPKEQNRIRTQTEGVEHAHSCNACGRDYTHIHSLGFNGVNHRQYDYQCPYEDCRNYHNGHHNSRKLYSEVNKTQISNNCWDEFEGLTEVQAKSKLADMSSRIGLQSYRANDLQAQDLIQNRLWPNILRLYVVKPDDDPDKIHRQLGHLLALGGNLFLTNYHFMLVLAQYPDFDIVIRQGVIVWRRMKASDFTRDYYRLDNKDAVVMRLDYKGNAFAKLTHHFLSKRCAFSHETQSVTITRYSMDKKGQMYPNPITTAGARLVSSLISIDVGDSRIKEKIVQPISWEYEAHTLPGDCGSPIVLLNSRIPTKIAAIHNAYADGLGTAFGVPIYQEEIDEAVNHFGRNCQYGWKDLLPVEDPSMLQFSDGDNFRVVSVIKGSLPQPSKSKLQHSPIFGKLTQTKTKPGYLRPFRNEKEELINPTLLSRRKWGHHLPTLDETKVHMCDSYLSQLLCRETSKDCLEYKIPMTTEQAIVGIQAVDGMPSMNKQSSPGYPYIFTKPPGKGKTGYFGQYEWNLNTPEAKVILDAISDMEREILNGNRPFVVSIDTLKDARIPIAKADAGKTRIFSAEPVDYCALHRKYFLPFIAHTMINRLDNSCAPGINAASPEFDYLAKLLRSKGNKVIAADYAQFDGRIPTEAIRSFYRAAKDWYLQYWDLIVEHKRNIVCGKELSQDEFVLFIERIAFECFNHVHVCEKQNEQGEKFLVFYLVMNGQASGNPGTAASNTGAGIWIIAYCYLTEVTPKRNTYLDSFNEDIYVCTYGDDMVMNVSDSLIEIFNQNVLTEAMMSNFTLECTDEQKSSDIPPPYRSLSEISFLKRSFIWNDDVSMYVGVLPVDLLYDITNWVRSGAQDPHVITVDNLKSIAAELALHGRKVFDGEMPKVRDAYRSIAHRSGKFICFGTYESYILGYRNGELNAQDIV</sequence>
<dbReference type="PROSITE" id="PS51874">
    <property type="entry name" value="PCV_3C_PRO"/>
    <property type="match status" value="1"/>
</dbReference>
<evidence type="ECO:0000256" key="11">
    <source>
        <dbReference type="SAM" id="Phobius"/>
    </source>
</evidence>
<dbReference type="Gene3D" id="3.30.70.270">
    <property type="match status" value="1"/>
</dbReference>
<keyword evidence="6" id="KW-0378">Hydrolase</keyword>
<keyword evidence="1" id="KW-0696">RNA-directed RNA polymerase</keyword>
<keyword evidence="11" id="KW-0472">Membrane</keyword>
<keyword evidence="11" id="KW-0812">Transmembrane</keyword>
<dbReference type="Pfam" id="PF00910">
    <property type="entry name" value="RNA_helicase"/>
    <property type="match status" value="1"/>
</dbReference>
<keyword evidence="7" id="KW-0788">Thiol protease</keyword>
<keyword evidence="2" id="KW-0645">Protease</keyword>
<evidence type="ECO:0000259" key="13">
    <source>
        <dbReference type="PROSITE" id="PS51218"/>
    </source>
</evidence>
<dbReference type="GO" id="GO:0006508">
    <property type="term" value="P:proteolysis"/>
    <property type="evidence" value="ECO:0007669"/>
    <property type="project" value="UniProtKB-KW"/>
</dbReference>
<reference evidence="15" key="2">
    <citation type="submission" date="2018-02" db="EMBL/GenBank/DDBJ databases">
        <authorList>
            <person name="Anderson D."/>
            <person name="Durr P."/>
        </authorList>
    </citation>
    <scope>NUCLEOTIDE SEQUENCE</scope>
    <source>
        <strain evidence="15">QLD-6</strain>
    </source>
</reference>
<protein>
    <submittedName>
        <fullName evidence="15">Nonstructural polyprotein</fullName>
    </submittedName>
</protein>
<reference evidence="15" key="1">
    <citation type="journal article" date="2018" name="J. Gen. Virol.">
        <title>Metagenomic analysis of Varroa-free Australian honey bees (Apis mellifera) shows a diverse Picornavirales virome.</title>
        <authorList>
            <person name="Roberts J.M."/>
            <person name="Anderson D.L."/>
            <person name="Durr P.A."/>
        </authorList>
    </citation>
    <scope>NUCLEOTIDE SEQUENCE</scope>
    <source>
        <strain evidence="15">QLD-6</strain>
    </source>
</reference>
<evidence type="ECO:0000256" key="6">
    <source>
        <dbReference type="ARBA" id="ARBA00022801"/>
    </source>
</evidence>
<feature type="domain" description="RdRp catalytic" evidence="12">
    <location>
        <begin position="1807"/>
        <end position="1963"/>
    </location>
</feature>
<dbReference type="PROSITE" id="PS51218">
    <property type="entry name" value="SF3_HELICASE_2"/>
    <property type="match status" value="1"/>
</dbReference>
<evidence type="ECO:0000256" key="5">
    <source>
        <dbReference type="ARBA" id="ARBA00022741"/>
    </source>
</evidence>
<proteinExistence type="predicted"/>
<dbReference type="GO" id="GO:0003723">
    <property type="term" value="F:RNA binding"/>
    <property type="evidence" value="ECO:0007669"/>
    <property type="project" value="InterPro"/>
</dbReference>